<dbReference type="InterPro" id="IPR001844">
    <property type="entry name" value="Cpn60/GroEL"/>
</dbReference>
<evidence type="ECO:0000313" key="4">
    <source>
        <dbReference type="Proteomes" id="UP001153076"/>
    </source>
</evidence>
<dbReference type="InterPro" id="IPR027409">
    <property type="entry name" value="GroEL-like_apical_dom_sf"/>
</dbReference>
<dbReference type="GO" id="GO:0042026">
    <property type="term" value="P:protein refolding"/>
    <property type="evidence" value="ECO:0007669"/>
    <property type="project" value="InterPro"/>
</dbReference>
<comment type="caution">
    <text evidence="3">The sequence shown here is derived from an EMBL/GenBank/DDBJ whole genome shotgun (WGS) entry which is preliminary data.</text>
</comment>
<proteinExistence type="inferred from homology"/>
<dbReference type="PANTHER" id="PTHR45633">
    <property type="entry name" value="60 KDA HEAT SHOCK PROTEIN, MITOCHONDRIAL"/>
    <property type="match status" value="1"/>
</dbReference>
<dbReference type="AlphaFoldDB" id="A0A9Q1KEZ9"/>
<sequence>MAEKEAWEKKFRSELRGGTINHLIARRIVMSDEFGSPKVVIDGFNITGAIELADPIENTGMIPLLDNTTHVRAPLLIIAENVIDEALDIIVVNKLQGILKVVAIKVRFQKKEKGYASTCCYPDRILWIEGEVVVDKVKASQWEIGDNTTTDKL</sequence>
<evidence type="ECO:0000313" key="3">
    <source>
        <dbReference type="EMBL" id="KAJ8441633.1"/>
    </source>
</evidence>
<evidence type="ECO:0000256" key="2">
    <source>
        <dbReference type="ARBA" id="ARBA00023186"/>
    </source>
</evidence>
<dbReference type="GO" id="GO:0140662">
    <property type="term" value="F:ATP-dependent protein folding chaperone"/>
    <property type="evidence" value="ECO:0007669"/>
    <property type="project" value="InterPro"/>
</dbReference>
<dbReference type="SUPFAM" id="SSF52029">
    <property type="entry name" value="GroEL apical domain-like"/>
    <property type="match status" value="1"/>
</dbReference>
<keyword evidence="4" id="KW-1185">Reference proteome</keyword>
<name>A0A9Q1KEZ9_9CARY</name>
<dbReference type="Gene3D" id="3.50.7.10">
    <property type="entry name" value="GroEL"/>
    <property type="match status" value="1"/>
</dbReference>
<evidence type="ECO:0000256" key="1">
    <source>
        <dbReference type="ARBA" id="ARBA00006607"/>
    </source>
</evidence>
<keyword evidence="2" id="KW-0143">Chaperone</keyword>
<dbReference type="Proteomes" id="UP001153076">
    <property type="component" value="Unassembled WGS sequence"/>
</dbReference>
<gene>
    <name evidence="3" type="ORF">Cgig2_025800</name>
</gene>
<organism evidence="3 4">
    <name type="scientific">Carnegiea gigantea</name>
    <dbReference type="NCBI Taxonomy" id="171969"/>
    <lineage>
        <taxon>Eukaryota</taxon>
        <taxon>Viridiplantae</taxon>
        <taxon>Streptophyta</taxon>
        <taxon>Embryophyta</taxon>
        <taxon>Tracheophyta</taxon>
        <taxon>Spermatophyta</taxon>
        <taxon>Magnoliopsida</taxon>
        <taxon>eudicotyledons</taxon>
        <taxon>Gunneridae</taxon>
        <taxon>Pentapetalae</taxon>
        <taxon>Caryophyllales</taxon>
        <taxon>Cactineae</taxon>
        <taxon>Cactaceae</taxon>
        <taxon>Cactoideae</taxon>
        <taxon>Echinocereeae</taxon>
        <taxon>Carnegiea</taxon>
    </lineage>
</organism>
<reference evidence="3" key="1">
    <citation type="submission" date="2022-04" db="EMBL/GenBank/DDBJ databases">
        <title>Carnegiea gigantea Genome sequencing and assembly v2.</title>
        <authorList>
            <person name="Copetti D."/>
            <person name="Sanderson M.J."/>
            <person name="Burquez A."/>
            <person name="Wojciechowski M.F."/>
        </authorList>
    </citation>
    <scope>NUCLEOTIDE SEQUENCE</scope>
    <source>
        <strain evidence="3">SGP5-SGP5p</strain>
        <tissue evidence="3">Aerial part</tissue>
    </source>
</reference>
<dbReference type="OrthoDB" id="10567429at2759"/>
<dbReference type="EMBL" id="JAKOGI010000158">
    <property type="protein sequence ID" value="KAJ8441633.1"/>
    <property type="molecule type" value="Genomic_DNA"/>
</dbReference>
<protein>
    <submittedName>
        <fullName evidence="3">Uncharacterized protein</fullName>
    </submittedName>
</protein>
<accession>A0A9Q1KEZ9</accession>
<comment type="similarity">
    <text evidence="1">Belongs to the chaperonin (HSP60) family.</text>
</comment>